<gene>
    <name evidence="2" type="ORF">A3D51_00760</name>
</gene>
<accession>A0A1G2S7P3</accession>
<name>A0A1G2S7P3_9BACT</name>
<evidence type="ECO:0000313" key="3">
    <source>
        <dbReference type="Proteomes" id="UP000179118"/>
    </source>
</evidence>
<proteinExistence type="predicted"/>
<evidence type="ECO:0000313" key="2">
    <source>
        <dbReference type="EMBL" id="OHA80592.1"/>
    </source>
</evidence>
<feature type="transmembrane region" description="Helical" evidence="1">
    <location>
        <begin position="15"/>
        <end position="33"/>
    </location>
</feature>
<dbReference type="AlphaFoldDB" id="A0A1G2S7P3"/>
<comment type="caution">
    <text evidence="2">The sequence shown here is derived from an EMBL/GenBank/DDBJ whole genome shotgun (WGS) entry which is preliminary data.</text>
</comment>
<organism evidence="2 3">
    <name type="scientific">Candidatus Yonathbacteria bacterium RIFCSPHIGHO2_02_FULL_44_14</name>
    <dbReference type="NCBI Taxonomy" id="1802724"/>
    <lineage>
        <taxon>Bacteria</taxon>
        <taxon>Candidatus Yonathiibacteriota</taxon>
    </lineage>
</organism>
<reference evidence="2 3" key="1">
    <citation type="journal article" date="2016" name="Nat. Commun.">
        <title>Thousands of microbial genomes shed light on interconnected biogeochemical processes in an aquifer system.</title>
        <authorList>
            <person name="Anantharaman K."/>
            <person name="Brown C.T."/>
            <person name="Hug L.A."/>
            <person name="Sharon I."/>
            <person name="Castelle C.J."/>
            <person name="Probst A.J."/>
            <person name="Thomas B.C."/>
            <person name="Singh A."/>
            <person name="Wilkins M.J."/>
            <person name="Karaoz U."/>
            <person name="Brodie E.L."/>
            <person name="Williams K.H."/>
            <person name="Hubbard S.S."/>
            <person name="Banfield J.F."/>
        </authorList>
    </citation>
    <scope>NUCLEOTIDE SEQUENCE [LARGE SCALE GENOMIC DNA]</scope>
</reference>
<dbReference type="Proteomes" id="UP000179118">
    <property type="component" value="Unassembled WGS sequence"/>
</dbReference>
<keyword evidence="1" id="KW-1133">Transmembrane helix</keyword>
<evidence type="ECO:0000256" key="1">
    <source>
        <dbReference type="SAM" id="Phobius"/>
    </source>
</evidence>
<keyword evidence="1" id="KW-0472">Membrane</keyword>
<dbReference type="EMBL" id="MHUT01000018">
    <property type="protein sequence ID" value="OHA80592.1"/>
    <property type="molecule type" value="Genomic_DNA"/>
</dbReference>
<sequence length="129" mass="14502">MDNENIIAGEGKKKLLTIILVSVIFIAVIVAYYRYHQTIDRRTAGGSDSVLSTEPTETEQLLKYQNEELDKLRAQYQGLNISQPTITMKDQVRNLDSVRVKQKTTSVNTGETAEQQVLELDAMRSAANK</sequence>
<protein>
    <submittedName>
        <fullName evidence="2">Uncharacterized protein</fullName>
    </submittedName>
</protein>
<keyword evidence="1" id="KW-0812">Transmembrane</keyword>